<evidence type="ECO:0000313" key="2">
    <source>
        <dbReference type="Proteomes" id="UP000288805"/>
    </source>
</evidence>
<organism evidence="1 2">
    <name type="scientific">Vitis vinifera</name>
    <name type="common">Grape</name>
    <dbReference type="NCBI Taxonomy" id="29760"/>
    <lineage>
        <taxon>Eukaryota</taxon>
        <taxon>Viridiplantae</taxon>
        <taxon>Streptophyta</taxon>
        <taxon>Embryophyta</taxon>
        <taxon>Tracheophyta</taxon>
        <taxon>Spermatophyta</taxon>
        <taxon>Magnoliopsida</taxon>
        <taxon>eudicotyledons</taxon>
        <taxon>Gunneridae</taxon>
        <taxon>Pentapetalae</taxon>
        <taxon>rosids</taxon>
        <taxon>Vitales</taxon>
        <taxon>Vitaceae</taxon>
        <taxon>Viteae</taxon>
        <taxon>Vitis</taxon>
    </lineage>
</organism>
<reference evidence="1 2" key="1">
    <citation type="journal article" date="2018" name="PLoS Genet.">
        <title>Population sequencing reveals clonal diversity and ancestral inbreeding in the grapevine cultivar Chardonnay.</title>
        <authorList>
            <person name="Roach M.J."/>
            <person name="Johnson D.L."/>
            <person name="Bohlmann J."/>
            <person name="van Vuuren H.J."/>
            <person name="Jones S.J."/>
            <person name="Pretorius I.S."/>
            <person name="Schmidt S.A."/>
            <person name="Borneman A.R."/>
        </authorList>
    </citation>
    <scope>NUCLEOTIDE SEQUENCE [LARGE SCALE GENOMIC DNA]</scope>
    <source>
        <strain evidence="2">cv. Chardonnay</strain>
        <tissue evidence="1">Leaf</tissue>
    </source>
</reference>
<dbReference type="AlphaFoldDB" id="A0A438IV62"/>
<comment type="caution">
    <text evidence="1">The sequence shown here is derived from an EMBL/GenBank/DDBJ whole genome shotgun (WGS) entry which is preliminary data.</text>
</comment>
<accession>A0A438IV62</accession>
<proteinExistence type="predicted"/>
<dbReference type="EMBL" id="QGNW01000080">
    <property type="protein sequence ID" value="RVX00628.1"/>
    <property type="molecule type" value="Genomic_DNA"/>
</dbReference>
<evidence type="ECO:0000313" key="1">
    <source>
        <dbReference type="EMBL" id="RVX00628.1"/>
    </source>
</evidence>
<protein>
    <submittedName>
        <fullName evidence="1">Uncharacterized protein</fullName>
    </submittedName>
</protein>
<sequence length="184" mass="20556">MGSLREFYKLGTVQRSLNATFIVQDFTPISLRGGLHKSLAKALANKLKKVGLVNLLHIPLHYFKKGEFQVGKDLKNFPWEGGDLKSKLHLANWSSICQEKKSGGLGIRRSSILNKAFLSKRLWRFACESNSLARGYFRGTIGKKREDGALKEFGQGMGGCGRLSRASGKALKAKQPSRWEMGKW</sequence>
<gene>
    <name evidence="1" type="ORF">CK203_030404</name>
</gene>
<dbReference type="Proteomes" id="UP000288805">
    <property type="component" value="Unassembled WGS sequence"/>
</dbReference>
<name>A0A438IV62_VITVI</name>